<proteinExistence type="predicted"/>
<dbReference type="AlphaFoldDB" id="A0A8X6N1H5"/>
<accession>A0A8X6N1H5</accession>
<gene>
    <name evidence="1" type="ORF">NPIL_473502</name>
</gene>
<evidence type="ECO:0000313" key="1">
    <source>
        <dbReference type="EMBL" id="GFS89053.1"/>
    </source>
</evidence>
<comment type="caution">
    <text evidence="1">The sequence shown here is derived from an EMBL/GenBank/DDBJ whole genome shotgun (WGS) entry which is preliminary data.</text>
</comment>
<sequence length="326" mass="36426">MTPSQIYPSGNNDLHAFTYIAANDLTHKKRTTIITAEKRGEIKKISKNGITKRFYYDRLRWTRKRRPSHAHLFCSERGAEERRRGDRPESIMFSKNIFSPVFIPGQEFRENGRHCTVGCTRDGRRLHTGTSMGSEPIHANTVSVPIAWATFGGSTCLLFLLCYICQKKLHEQEAQSDTPSQQQVYVISSVPRTNQADGIFRQAPPDYESAVCLKRLQIEEPPSYETAIATKNKAITLAHGGADLFQVPHSHCPEGHIPGGARSAQLWNVLHRATPHALGPASGVPDEAEIAVAFSSSMDRGNGFPIHSTFYSKRSILLEFFYLSSP</sequence>
<keyword evidence="2" id="KW-1185">Reference proteome</keyword>
<organism evidence="1 2">
    <name type="scientific">Nephila pilipes</name>
    <name type="common">Giant wood spider</name>
    <name type="synonym">Nephila maculata</name>
    <dbReference type="NCBI Taxonomy" id="299642"/>
    <lineage>
        <taxon>Eukaryota</taxon>
        <taxon>Metazoa</taxon>
        <taxon>Ecdysozoa</taxon>
        <taxon>Arthropoda</taxon>
        <taxon>Chelicerata</taxon>
        <taxon>Arachnida</taxon>
        <taxon>Araneae</taxon>
        <taxon>Araneomorphae</taxon>
        <taxon>Entelegynae</taxon>
        <taxon>Araneoidea</taxon>
        <taxon>Nephilidae</taxon>
        <taxon>Nephila</taxon>
    </lineage>
</organism>
<evidence type="ECO:0000313" key="2">
    <source>
        <dbReference type="Proteomes" id="UP000887013"/>
    </source>
</evidence>
<dbReference type="EMBL" id="BMAW01004455">
    <property type="protein sequence ID" value="GFS89053.1"/>
    <property type="molecule type" value="Genomic_DNA"/>
</dbReference>
<dbReference type="OrthoDB" id="6426918at2759"/>
<dbReference type="Proteomes" id="UP000887013">
    <property type="component" value="Unassembled WGS sequence"/>
</dbReference>
<protein>
    <submittedName>
        <fullName evidence="1">Uncharacterized protein</fullName>
    </submittedName>
</protein>
<reference evidence="1" key="1">
    <citation type="submission" date="2020-08" db="EMBL/GenBank/DDBJ databases">
        <title>Multicomponent nature underlies the extraordinary mechanical properties of spider dragline silk.</title>
        <authorList>
            <person name="Kono N."/>
            <person name="Nakamura H."/>
            <person name="Mori M."/>
            <person name="Yoshida Y."/>
            <person name="Ohtoshi R."/>
            <person name="Malay A.D."/>
            <person name="Moran D.A.P."/>
            <person name="Tomita M."/>
            <person name="Numata K."/>
            <person name="Arakawa K."/>
        </authorList>
    </citation>
    <scope>NUCLEOTIDE SEQUENCE</scope>
</reference>
<name>A0A8X6N1H5_NEPPI</name>